<keyword evidence="2" id="KW-0479">Metal-binding</keyword>
<accession>A0A0M9G9F8</accession>
<keyword evidence="7" id="KW-1185">Reference proteome</keyword>
<dbReference type="RefSeq" id="XP_015663797.1">
    <property type="nucleotide sequence ID" value="XM_015798277.1"/>
</dbReference>
<dbReference type="GO" id="GO:0046872">
    <property type="term" value="F:metal ion binding"/>
    <property type="evidence" value="ECO:0007669"/>
    <property type="project" value="UniProtKB-KW"/>
</dbReference>
<dbReference type="VEuPathDB" id="TriTrypDB:LpyrH10_02_6520"/>
<dbReference type="Gene3D" id="3.30.1240.10">
    <property type="match status" value="1"/>
</dbReference>
<name>A0A0M9G9F8_LEPPY</name>
<evidence type="ECO:0000313" key="7">
    <source>
        <dbReference type="Proteomes" id="UP000037923"/>
    </source>
</evidence>
<dbReference type="PANTHER" id="PTHR47267:SF5">
    <property type="entry name" value="DEHALOGENASE-LIKE HYDROLASE, PUTATIVE-RELATED"/>
    <property type="match status" value="1"/>
</dbReference>
<sequence length="280" mass="31206">MPIKAVFTDMDGTLLNPNHRISGYTANILRGLKDKGIHLIVTTGRPYADVFATISKCRLEPDFIITSNGGRIHDGSLNVVRECNIRPELVAKIAQLRGVWNEKTGAVEKKFATNIYREAEWLTDKYVPQAKAAFNDEFPCNALGEKFYELQAQDLKGVHEAWFLGHHHDLEPLYTYLKTTFSGELCCTYSLPYLIDCVPVGVTKGNSIREVAEMLNVQLEDVACFGDGMNDESMLQIAGKAYIMENGQQGLKDAVPHAEVIDSNANDGVARKLEELFFSN</sequence>
<dbReference type="InterPro" id="IPR023214">
    <property type="entry name" value="HAD_sf"/>
</dbReference>
<proteinExistence type="inferred from homology"/>
<dbReference type="RefSeq" id="XP_015663795.1">
    <property type="nucleotide sequence ID" value="XM_015798275.1"/>
</dbReference>
<evidence type="ECO:0000256" key="4">
    <source>
        <dbReference type="ARBA" id="ARBA00022842"/>
    </source>
</evidence>
<dbReference type="InterPro" id="IPR006379">
    <property type="entry name" value="HAD-SF_hydro_IIB"/>
</dbReference>
<dbReference type="EMBL" id="LGTL01000002">
    <property type="protein sequence ID" value="KPA85358.1"/>
    <property type="molecule type" value="Genomic_DNA"/>
</dbReference>
<dbReference type="AlphaFoldDB" id="A0A0M9G9F8"/>
<dbReference type="Proteomes" id="UP000037923">
    <property type="component" value="Unassembled WGS sequence"/>
</dbReference>
<evidence type="ECO:0000313" key="6">
    <source>
        <dbReference type="EMBL" id="KPA85356.1"/>
    </source>
</evidence>
<evidence type="ECO:0000256" key="3">
    <source>
        <dbReference type="ARBA" id="ARBA00022801"/>
    </source>
</evidence>
<dbReference type="GeneID" id="26901973"/>
<dbReference type="InterPro" id="IPR036412">
    <property type="entry name" value="HAD-like_sf"/>
</dbReference>
<dbReference type="NCBIfam" id="TIGR01484">
    <property type="entry name" value="HAD-SF-IIB"/>
    <property type="match status" value="1"/>
</dbReference>
<evidence type="ECO:0000256" key="5">
    <source>
        <dbReference type="ARBA" id="ARBA00034778"/>
    </source>
</evidence>
<dbReference type="GO" id="GO:0016787">
    <property type="term" value="F:hydrolase activity"/>
    <property type="evidence" value="ECO:0007669"/>
    <property type="project" value="UniProtKB-KW"/>
</dbReference>
<comment type="caution">
    <text evidence="6">The sequence shown here is derived from an EMBL/GenBank/DDBJ whole genome shotgun (WGS) entry which is preliminary data.</text>
</comment>
<organism evidence="6 7">
    <name type="scientific">Leptomonas pyrrhocoris</name>
    <name type="common">Firebug parasite</name>
    <dbReference type="NCBI Taxonomy" id="157538"/>
    <lineage>
        <taxon>Eukaryota</taxon>
        <taxon>Discoba</taxon>
        <taxon>Euglenozoa</taxon>
        <taxon>Kinetoplastea</taxon>
        <taxon>Metakinetoplastina</taxon>
        <taxon>Trypanosomatida</taxon>
        <taxon>Trypanosomatidae</taxon>
        <taxon>Leishmaniinae</taxon>
        <taxon>Leptomonas</taxon>
    </lineage>
</organism>
<dbReference type="SFLD" id="SFLDS00003">
    <property type="entry name" value="Haloacid_Dehalogenase"/>
    <property type="match status" value="1"/>
</dbReference>
<dbReference type="SMR" id="A0A0M9G9F8"/>
<protein>
    <submittedName>
        <fullName evidence="6">Putative haloacid dehalogenase-like hydrolase</fullName>
    </submittedName>
</protein>
<comment type="cofactor">
    <cofactor evidence="1">
        <name>Mg(2+)</name>
        <dbReference type="ChEBI" id="CHEBI:18420"/>
    </cofactor>
</comment>
<dbReference type="Pfam" id="PF08282">
    <property type="entry name" value="Hydrolase_3"/>
    <property type="match status" value="1"/>
</dbReference>
<dbReference type="PROSITE" id="PS01228">
    <property type="entry name" value="COF_1"/>
    <property type="match status" value="1"/>
</dbReference>
<dbReference type="CDD" id="cd07516">
    <property type="entry name" value="HAD_Pase"/>
    <property type="match status" value="1"/>
</dbReference>
<dbReference type="Gene3D" id="3.40.50.1000">
    <property type="entry name" value="HAD superfamily/HAD-like"/>
    <property type="match status" value="1"/>
</dbReference>
<dbReference type="EMBL" id="LGTL01000002">
    <property type="protein sequence ID" value="KPA85357.1"/>
    <property type="molecule type" value="Genomic_DNA"/>
</dbReference>
<reference evidence="6 7" key="1">
    <citation type="submission" date="2015-07" db="EMBL/GenBank/DDBJ databases">
        <title>High-quality genome of monoxenous trypanosomatid Leptomonas pyrrhocoris.</title>
        <authorList>
            <person name="Flegontov P."/>
            <person name="Butenko A."/>
            <person name="Firsov S."/>
            <person name="Vlcek C."/>
            <person name="Logacheva M.D."/>
            <person name="Field M."/>
            <person name="Filatov D."/>
            <person name="Flegontova O."/>
            <person name="Gerasimov E."/>
            <person name="Jackson A.P."/>
            <person name="Kelly S."/>
            <person name="Opperdoes F."/>
            <person name="O'Reilly A."/>
            <person name="Votypka J."/>
            <person name="Yurchenko V."/>
            <person name="Lukes J."/>
        </authorList>
    </citation>
    <scope>NUCLEOTIDE SEQUENCE [LARGE SCALE GENOMIC DNA]</scope>
    <source>
        <strain evidence="6">H10</strain>
    </source>
</reference>
<evidence type="ECO:0000256" key="1">
    <source>
        <dbReference type="ARBA" id="ARBA00001946"/>
    </source>
</evidence>
<gene>
    <name evidence="6" type="ORF">ABB37_01678</name>
</gene>
<dbReference type="SFLD" id="SFLDG01140">
    <property type="entry name" value="C2.B:_Phosphomannomutase_and_P"/>
    <property type="match status" value="1"/>
</dbReference>
<dbReference type="EMBL" id="LGTL01000002">
    <property type="protein sequence ID" value="KPA85356.1"/>
    <property type="molecule type" value="Genomic_DNA"/>
</dbReference>
<keyword evidence="4" id="KW-0460">Magnesium</keyword>
<comment type="similarity">
    <text evidence="5">Belongs to the HAD-like hydrolase superfamily. Cof family.</text>
</comment>
<dbReference type="OMA" id="QVIFQAM"/>
<dbReference type="NCBIfam" id="TIGR00099">
    <property type="entry name" value="Cof-subfamily"/>
    <property type="match status" value="1"/>
</dbReference>
<dbReference type="InterPro" id="IPR000150">
    <property type="entry name" value="Cof"/>
</dbReference>
<dbReference type="RefSeq" id="XP_015663796.1">
    <property type="nucleotide sequence ID" value="XM_015798276.1"/>
</dbReference>
<dbReference type="OrthoDB" id="27226at2759"/>
<keyword evidence="3 6" id="KW-0378">Hydrolase</keyword>
<dbReference type="PANTHER" id="PTHR47267">
    <property type="match status" value="1"/>
</dbReference>
<dbReference type="SUPFAM" id="SSF56784">
    <property type="entry name" value="HAD-like"/>
    <property type="match status" value="1"/>
</dbReference>
<evidence type="ECO:0000256" key="2">
    <source>
        <dbReference type="ARBA" id="ARBA00022723"/>
    </source>
</evidence>